<feature type="transmembrane region" description="Helical" evidence="12">
    <location>
        <begin position="22"/>
        <end position="47"/>
    </location>
</feature>
<name>A0A076EBD0_9NEOP</name>
<keyword evidence="5 12" id="KW-0812">Transmembrane</keyword>
<evidence type="ECO:0000256" key="5">
    <source>
        <dbReference type="ARBA" id="ARBA00022692"/>
    </source>
</evidence>
<keyword evidence="13" id="KW-0496">Mitochondrion</keyword>
<evidence type="ECO:0000256" key="1">
    <source>
        <dbReference type="ARBA" id="ARBA00004141"/>
    </source>
</evidence>
<feature type="transmembrane region" description="Helical" evidence="12">
    <location>
        <begin position="97"/>
        <end position="117"/>
    </location>
</feature>
<keyword evidence="8" id="KW-0406">Ion transport</keyword>
<dbReference type="AlphaFoldDB" id="A0A076EBD0"/>
<dbReference type="GO" id="GO:0046933">
    <property type="term" value="F:proton-transporting ATP synthase activity, rotational mechanism"/>
    <property type="evidence" value="ECO:0007669"/>
    <property type="project" value="TreeGrafter"/>
</dbReference>
<dbReference type="InterPro" id="IPR000568">
    <property type="entry name" value="ATP_synth_F0_asu"/>
</dbReference>
<dbReference type="GO" id="GO:0045259">
    <property type="term" value="C:proton-transporting ATP synthase complex"/>
    <property type="evidence" value="ECO:0007669"/>
    <property type="project" value="UniProtKB-KW"/>
</dbReference>
<organism evidence="13">
    <name type="scientific">Micropterix calthella</name>
    <dbReference type="NCBI Taxonomy" id="41027"/>
    <lineage>
        <taxon>Eukaryota</taxon>
        <taxon>Metazoa</taxon>
        <taxon>Ecdysozoa</taxon>
        <taxon>Arthropoda</taxon>
        <taxon>Hexapoda</taxon>
        <taxon>Insecta</taxon>
        <taxon>Pterygota</taxon>
        <taxon>Neoptera</taxon>
        <taxon>Endopterygota</taxon>
        <taxon>Lepidoptera</taxon>
        <taxon>Zeugloptera</taxon>
        <taxon>Micropterigidae</taxon>
        <taxon>Micropterix</taxon>
    </lineage>
</organism>
<dbReference type="PANTHER" id="PTHR11410">
    <property type="entry name" value="ATP SYNTHASE SUBUNIT A"/>
    <property type="match status" value="1"/>
</dbReference>
<dbReference type="EMBL" id="KJ508040">
    <property type="protein sequence ID" value="AII02282.1"/>
    <property type="molecule type" value="Genomic_DNA"/>
</dbReference>
<dbReference type="GO" id="GO:0005743">
    <property type="term" value="C:mitochondrial inner membrane"/>
    <property type="evidence" value="ECO:0007669"/>
    <property type="project" value="UniProtKB-SubCell"/>
</dbReference>
<dbReference type="Pfam" id="PF00119">
    <property type="entry name" value="ATP-synt_A"/>
    <property type="match status" value="1"/>
</dbReference>
<keyword evidence="9 12" id="KW-0472">Membrane</keyword>
<evidence type="ECO:0000256" key="9">
    <source>
        <dbReference type="ARBA" id="ARBA00023136"/>
    </source>
</evidence>
<evidence type="ECO:0000256" key="12">
    <source>
        <dbReference type="SAM" id="Phobius"/>
    </source>
</evidence>
<comment type="subcellular location">
    <subcellularLocation>
        <location evidence="1">Membrane</location>
        <topology evidence="1">Multi-pass membrane protein</topology>
    </subcellularLocation>
    <subcellularLocation>
        <location evidence="11">Mitochondrion inner membrane</location>
        <topology evidence="11">Multi-pass membrane protein</topology>
    </subcellularLocation>
</comment>
<sequence length="221" mass="26684">MMANLFIIFDPMTNIMNLSLNWLSYMFSILFIPLNYWLIKFQFYYIYNFMMINLYNEYKLLMQHKLNILMFISLFMFIFLNNFMSLFPYIFNSTSHMSINLNLSLPFWISFMLYGWINKYQFMFAHMIPQNTPFMLMSFMVLIETISNLIRPMTLSIRLMTNMIAGHLLLTLLGDSIYSLKNFFIILLMIQILLYMLELMVSMIQSYVFSILLILYLKEVN</sequence>
<evidence type="ECO:0000256" key="8">
    <source>
        <dbReference type="ARBA" id="ARBA00023065"/>
    </source>
</evidence>
<dbReference type="PRINTS" id="PR00123">
    <property type="entry name" value="ATPASEA"/>
</dbReference>
<proteinExistence type="inferred from homology"/>
<keyword evidence="10" id="KW-0066">ATP synthesis</keyword>
<feature type="transmembrane region" description="Helical" evidence="12">
    <location>
        <begin position="184"/>
        <end position="217"/>
    </location>
</feature>
<evidence type="ECO:0000256" key="7">
    <source>
        <dbReference type="ARBA" id="ARBA00022989"/>
    </source>
</evidence>
<dbReference type="InterPro" id="IPR035908">
    <property type="entry name" value="F0_ATP_A_sf"/>
</dbReference>
<keyword evidence="6" id="KW-0375">Hydrogen ion transport</keyword>
<accession>A0A076EBD0</accession>
<evidence type="ECO:0000256" key="4">
    <source>
        <dbReference type="ARBA" id="ARBA00022547"/>
    </source>
</evidence>
<comment type="similarity">
    <text evidence="2">Belongs to the ATPase A chain family.</text>
</comment>
<dbReference type="SUPFAM" id="SSF81336">
    <property type="entry name" value="F1F0 ATP synthase subunit A"/>
    <property type="match status" value="1"/>
</dbReference>
<evidence type="ECO:0000256" key="6">
    <source>
        <dbReference type="ARBA" id="ARBA00022781"/>
    </source>
</evidence>
<dbReference type="CDD" id="cd00310">
    <property type="entry name" value="ATP-synt_Fo_a_6"/>
    <property type="match status" value="1"/>
</dbReference>
<dbReference type="Gene3D" id="1.20.120.220">
    <property type="entry name" value="ATP synthase, F0 complex, subunit A"/>
    <property type="match status" value="1"/>
</dbReference>
<gene>
    <name evidence="13" type="primary">ATP6</name>
</gene>
<protein>
    <recommendedName>
        <fullName evidence="11">ATP synthase subunit a</fullName>
    </recommendedName>
</protein>
<evidence type="ECO:0000256" key="10">
    <source>
        <dbReference type="ARBA" id="ARBA00023310"/>
    </source>
</evidence>
<reference evidence="13" key="1">
    <citation type="journal article" date="2014" name="Mol. Phylogenet. Evol.">
        <title>Towards a mitogenomic phylogeny of Lepidoptera.</title>
        <authorList>
            <person name="Timmermans M.J."/>
            <person name="Lees D.C."/>
            <person name="Simonsen T.J."/>
        </authorList>
    </citation>
    <scope>NUCLEOTIDE SEQUENCE</scope>
</reference>
<keyword evidence="4" id="KW-0138">CF(0)</keyword>
<dbReference type="NCBIfam" id="TIGR01131">
    <property type="entry name" value="ATP_synt_6_or_A"/>
    <property type="match status" value="1"/>
</dbReference>
<evidence type="ECO:0000313" key="13">
    <source>
        <dbReference type="EMBL" id="AII02282.1"/>
    </source>
</evidence>
<keyword evidence="3" id="KW-0813">Transport</keyword>
<evidence type="ECO:0000256" key="3">
    <source>
        <dbReference type="ARBA" id="ARBA00022448"/>
    </source>
</evidence>
<evidence type="ECO:0000256" key="2">
    <source>
        <dbReference type="ARBA" id="ARBA00006810"/>
    </source>
</evidence>
<feature type="transmembrane region" description="Helical" evidence="12">
    <location>
        <begin position="68"/>
        <end position="91"/>
    </location>
</feature>
<keyword evidence="7 12" id="KW-1133">Transmembrane helix</keyword>
<geneLocation type="mitochondrion" evidence="13"/>
<dbReference type="InterPro" id="IPR045083">
    <property type="entry name" value="ATP_synth_F0_asu_bact/mt"/>
</dbReference>
<dbReference type="PANTHER" id="PTHR11410:SF0">
    <property type="entry name" value="ATP SYNTHASE SUBUNIT A"/>
    <property type="match status" value="1"/>
</dbReference>
<evidence type="ECO:0000256" key="11">
    <source>
        <dbReference type="RuleBase" id="RU004450"/>
    </source>
</evidence>